<dbReference type="GO" id="GO:0022857">
    <property type="term" value="F:transmembrane transporter activity"/>
    <property type="evidence" value="ECO:0007669"/>
    <property type="project" value="InterPro"/>
</dbReference>
<protein>
    <submittedName>
        <fullName evidence="8">MFS transporter</fullName>
    </submittedName>
</protein>
<evidence type="ECO:0000313" key="8">
    <source>
        <dbReference type="EMBL" id="TLU73710.1"/>
    </source>
</evidence>
<dbReference type="CDD" id="cd17319">
    <property type="entry name" value="MFS_ExuT_GudP_like"/>
    <property type="match status" value="1"/>
</dbReference>
<accession>A0A5R9J7W9</accession>
<dbReference type="Gene3D" id="1.20.1250.20">
    <property type="entry name" value="MFS general substrate transporter like domains"/>
    <property type="match status" value="2"/>
</dbReference>
<dbReference type="Pfam" id="PF07690">
    <property type="entry name" value="MFS_1"/>
    <property type="match status" value="1"/>
</dbReference>
<evidence type="ECO:0000256" key="3">
    <source>
        <dbReference type="ARBA" id="ARBA00022989"/>
    </source>
</evidence>
<comment type="subcellular location">
    <subcellularLocation>
        <location evidence="1">Membrane</location>
        <topology evidence="1">Multi-pass membrane protein</topology>
    </subcellularLocation>
</comment>
<keyword evidence="4 6" id="KW-0472">Membrane</keyword>
<feature type="transmembrane region" description="Helical" evidence="6">
    <location>
        <begin position="361"/>
        <end position="382"/>
    </location>
</feature>
<evidence type="ECO:0000259" key="7">
    <source>
        <dbReference type="PROSITE" id="PS50850"/>
    </source>
</evidence>
<dbReference type="PROSITE" id="PS51257">
    <property type="entry name" value="PROKAR_LIPOPROTEIN"/>
    <property type="match status" value="1"/>
</dbReference>
<dbReference type="PANTHER" id="PTHR11662:SF399">
    <property type="entry name" value="FI19708P1-RELATED"/>
    <property type="match status" value="1"/>
</dbReference>
<dbReference type="SUPFAM" id="SSF103473">
    <property type="entry name" value="MFS general substrate transporter"/>
    <property type="match status" value="1"/>
</dbReference>
<feature type="transmembrane region" description="Helical" evidence="6">
    <location>
        <begin position="388"/>
        <end position="407"/>
    </location>
</feature>
<dbReference type="RefSeq" id="WP_138323963.1">
    <property type="nucleotide sequence ID" value="NZ_VCDI01000001.1"/>
</dbReference>
<feature type="domain" description="Major facilitator superfamily (MFS) profile" evidence="7">
    <location>
        <begin position="13"/>
        <end position="413"/>
    </location>
</feature>
<dbReference type="InterPro" id="IPR011701">
    <property type="entry name" value="MFS"/>
</dbReference>
<dbReference type="InterPro" id="IPR020846">
    <property type="entry name" value="MFS_dom"/>
</dbReference>
<keyword evidence="9" id="KW-1185">Reference proteome</keyword>
<keyword evidence="3 6" id="KW-1133">Transmembrane helix</keyword>
<feature type="transmembrane region" description="Helical" evidence="6">
    <location>
        <begin position="324"/>
        <end position="349"/>
    </location>
</feature>
<name>A0A5R9J7W9_9PROT</name>
<evidence type="ECO:0000256" key="5">
    <source>
        <dbReference type="SAM" id="MobiDB-lite"/>
    </source>
</evidence>
<dbReference type="InterPro" id="IPR050382">
    <property type="entry name" value="MFS_Na/Anion_cotransporter"/>
</dbReference>
<evidence type="ECO:0000256" key="2">
    <source>
        <dbReference type="ARBA" id="ARBA00022692"/>
    </source>
</evidence>
<feature type="transmembrane region" description="Helical" evidence="6">
    <location>
        <begin position="299"/>
        <end position="318"/>
    </location>
</feature>
<dbReference type="Proteomes" id="UP000305654">
    <property type="component" value="Unassembled WGS sequence"/>
</dbReference>
<feature type="region of interest" description="Disordered" evidence="5">
    <location>
        <begin position="192"/>
        <end position="211"/>
    </location>
</feature>
<feature type="transmembrane region" description="Helical" evidence="6">
    <location>
        <begin position="50"/>
        <end position="71"/>
    </location>
</feature>
<feature type="compositionally biased region" description="Basic and acidic residues" evidence="5">
    <location>
        <begin position="192"/>
        <end position="205"/>
    </location>
</feature>
<proteinExistence type="predicted"/>
<dbReference type="OrthoDB" id="9784658at2"/>
<feature type="transmembrane region" description="Helical" evidence="6">
    <location>
        <begin position="163"/>
        <end position="186"/>
    </location>
</feature>
<evidence type="ECO:0000256" key="1">
    <source>
        <dbReference type="ARBA" id="ARBA00004141"/>
    </source>
</evidence>
<dbReference type="PROSITE" id="PS50850">
    <property type="entry name" value="MFS"/>
    <property type="match status" value="1"/>
</dbReference>
<dbReference type="PANTHER" id="PTHR11662">
    <property type="entry name" value="SOLUTE CARRIER FAMILY 17"/>
    <property type="match status" value="1"/>
</dbReference>
<dbReference type="EMBL" id="VCDI01000001">
    <property type="protein sequence ID" value="TLU73710.1"/>
    <property type="molecule type" value="Genomic_DNA"/>
</dbReference>
<comment type="caution">
    <text evidence="8">The sequence shown here is derived from an EMBL/GenBank/DDBJ whole genome shotgun (WGS) entry which is preliminary data.</text>
</comment>
<evidence type="ECO:0000256" key="4">
    <source>
        <dbReference type="ARBA" id="ARBA00023136"/>
    </source>
</evidence>
<feature type="transmembrane region" description="Helical" evidence="6">
    <location>
        <begin position="78"/>
        <end position="100"/>
    </location>
</feature>
<gene>
    <name evidence="8" type="ORF">FE263_00255</name>
</gene>
<keyword evidence="2 6" id="KW-0812">Transmembrane</keyword>
<evidence type="ECO:0000256" key="6">
    <source>
        <dbReference type="SAM" id="Phobius"/>
    </source>
</evidence>
<sequence length="413" mass="42681">MTARQLRRIRIVTLGLLMIAGCVNYLDRSAVAIANAPIRQSLGLSRAQMGVLLSAFSWSYGLSQIPVGVLIDRYGPRWLLTLGLCVWSCAQAAAGFAGGLGSFVTARLALGVGESPLYLAGTKACTAWWGPGSRALPIGIFNASSALGPAIAPPILTVLILGLGWRAAFVVIGALGLLVAVAWHALYRDPHADHQPDQPQDRMPERTVATTGPGDGWRALLRTRTSWSMATGFFGVIYLTWLYGAWLPDYLHSVLHLSLHQVGIWAAVPQLCGFGGALLGGAVSHALGRRGVAPVAACVRPLVAGLLLAAAATAALALCRSAWPAILLSSLALFCANLASSCGWALAAVATGPASVATLEAIQNVGGSLGGALAPMLTGLLIDETQSFSAALFTGAAVAVASALIYATGMRAR</sequence>
<reference evidence="8 9" key="1">
    <citation type="submission" date="2019-05" db="EMBL/GenBank/DDBJ databases">
        <authorList>
            <person name="Pankratov T."/>
            <person name="Grouzdev D."/>
        </authorList>
    </citation>
    <scope>NUCLEOTIDE SEQUENCE [LARGE SCALE GENOMIC DNA]</scope>
    <source>
        <strain evidence="8 9">KEBCLARHB70R</strain>
    </source>
</reference>
<evidence type="ECO:0000313" key="9">
    <source>
        <dbReference type="Proteomes" id="UP000305654"/>
    </source>
</evidence>
<feature type="transmembrane region" description="Helical" evidence="6">
    <location>
        <begin position="227"/>
        <end position="244"/>
    </location>
</feature>
<organism evidence="8 9">
    <name type="scientific">Lichenicoccus roseus</name>
    <dbReference type="NCBI Taxonomy" id="2683649"/>
    <lineage>
        <taxon>Bacteria</taxon>
        <taxon>Pseudomonadati</taxon>
        <taxon>Pseudomonadota</taxon>
        <taxon>Alphaproteobacteria</taxon>
        <taxon>Acetobacterales</taxon>
        <taxon>Acetobacteraceae</taxon>
        <taxon>Lichenicoccus</taxon>
    </lineage>
</organism>
<dbReference type="GO" id="GO:0016020">
    <property type="term" value="C:membrane"/>
    <property type="evidence" value="ECO:0007669"/>
    <property type="project" value="UniProtKB-SubCell"/>
</dbReference>
<dbReference type="AlphaFoldDB" id="A0A5R9J7W9"/>
<feature type="transmembrane region" description="Helical" evidence="6">
    <location>
        <begin position="264"/>
        <end position="287"/>
    </location>
</feature>
<dbReference type="InterPro" id="IPR036259">
    <property type="entry name" value="MFS_trans_sf"/>
</dbReference>